<gene>
    <name evidence="17 19" type="primary">murB</name>
    <name evidence="19" type="ORF">PFCIRM138_05345</name>
</gene>
<evidence type="ECO:0000256" key="1">
    <source>
        <dbReference type="ARBA" id="ARBA00001974"/>
    </source>
</evidence>
<dbReference type="GO" id="GO:0071949">
    <property type="term" value="F:FAD binding"/>
    <property type="evidence" value="ECO:0007669"/>
    <property type="project" value="InterPro"/>
</dbReference>
<comment type="cofactor">
    <cofactor evidence="1 17">
        <name>FAD</name>
        <dbReference type="ChEBI" id="CHEBI:57692"/>
    </cofactor>
</comment>
<comment type="function">
    <text evidence="2 17">Cell wall formation.</text>
</comment>
<evidence type="ECO:0000256" key="8">
    <source>
        <dbReference type="ARBA" id="ARBA00022630"/>
    </source>
</evidence>
<comment type="subcellular location">
    <subcellularLocation>
        <location evidence="3 17">Cytoplasm</location>
    </subcellularLocation>
</comment>
<keyword evidence="10 17" id="KW-0521">NADP</keyword>
<dbReference type="EC" id="1.3.1.98" evidence="17"/>
<evidence type="ECO:0000256" key="5">
    <source>
        <dbReference type="ARBA" id="ARBA00010485"/>
    </source>
</evidence>
<dbReference type="Gene3D" id="3.30.465.10">
    <property type="match status" value="1"/>
</dbReference>
<feature type="active site" evidence="17">
    <location>
        <position position="191"/>
    </location>
</feature>
<dbReference type="HAMAP" id="MF_00037">
    <property type="entry name" value="MurB"/>
    <property type="match status" value="1"/>
</dbReference>
<dbReference type="Gene3D" id="3.30.43.10">
    <property type="entry name" value="Uridine Diphospho-n-acetylenolpyruvylglucosamine Reductase, domain 2"/>
    <property type="match status" value="1"/>
</dbReference>
<dbReference type="InterPro" id="IPR011601">
    <property type="entry name" value="MurB_C"/>
</dbReference>
<dbReference type="PANTHER" id="PTHR21071:SF4">
    <property type="entry name" value="UDP-N-ACETYLENOLPYRUVOYLGLUCOSAMINE REDUCTASE"/>
    <property type="match status" value="1"/>
</dbReference>
<evidence type="ECO:0000313" key="19">
    <source>
        <dbReference type="EMBL" id="CEP26200.1"/>
    </source>
</evidence>
<dbReference type="EMBL" id="LM676397">
    <property type="protein sequence ID" value="CEP26200.1"/>
    <property type="molecule type" value="Genomic_DNA"/>
</dbReference>
<reference evidence="19" key="1">
    <citation type="submission" date="2014-08" db="EMBL/GenBank/DDBJ databases">
        <authorList>
            <person name="Falentin Helene"/>
        </authorList>
    </citation>
    <scope>NUCLEOTIDE SEQUENCE</scope>
</reference>
<dbReference type="NCBIfam" id="TIGR00179">
    <property type="entry name" value="murB"/>
    <property type="match status" value="1"/>
</dbReference>
<evidence type="ECO:0000256" key="2">
    <source>
        <dbReference type="ARBA" id="ARBA00003921"/>
    </source>
</evidence>
<evidence type="ECO:0000256" key="16">
    <source>
        <dbReference type="ARBA" id="ARBA00048914"/>
    </source>
</evidence>
<dbReference type="Gene3D" id="3.90.78.10">
    <property type="entry name" value="UDP-N-acetylenolpyruvoylglucosamine reductase, C-terminal domain"/>
    <property type="match status" value="1"/>
</dbReference>
<evidence type="ECO:0000256" key="17">
    <source>
        <dbReference type="HAMAP-Rule" id="MF_00037"/>
    </source>
</evidence>
<comment type="similarity">
    <text evidence="5 17">Belongs to the MurB family.</text>
</comment>
<sequence length="377" mass="40545">MSIADEEDYDLFDSCELDPTSGILPEREISDSPVLADHTSFHIGGRAKRFVVARTEAEVLDEVKRADEAGEPLLVLSGGSNMLVSDDGFDGTVLQIATRGVEGEISGCGGAVMNIAAGENWDDFVQLAISREWRGVEALSGIPGMVGSTVIQNVGAYGAEVGELVYRVRTWDRQEKSYRTFANADCKFSYRNSIFKQSRLPGSPTGRYVVLEVTLQFLLGNMSMPIRYAELAHRLGIEVGEHAPAQKVRDEVLALRRSKGMVIDPDDHDTWSAGSFFTNPIVTSQVAAGLPEDAPRFDAGGGMVKTSAAWLIDHAGFHKGFGEGAATLSGKHTLALTNRGHATAADMVALARQIREGVHQAFGITLVPEPVLVGLSL</sequence>
<name>A0A0B7NQW7_PROFF</name>
<dbReference type="Pfam" id="PF02873">
    <property type="entry name" value="MurB_C"/>
    <property type="match status" value="1"/>
</dbReference>
<dbReference type="InterPro" id="IPR006094">
    <property type="entry name" value="Oxid_FAD_bind_N"/>
</dbReference>
<proteinExistence type="inferred from homology"/>
<evidence type="ECO:0000256" key="14">
    <source>
        <dbReference type="ARBA" id="ARBA00023306"/>
    </source>
</evidence>
<dbReference type="GO" id="GO:0008360">
    <property type="term" value="P:regulation of cell shape"/>
    <property type="evidence" value="ECO:0007669"/>
    <property type="project" value="UniProtKB-KW"/>
</dbReference>
<dbReference type="GO" id="GO:0008762">
    <property type="term" value="F:UDP-N-acetylmuramate dehydrogenase activity"/>
    <property type="evidence" value="ECO:0007669"/>
    <property type="project" value="UniProtKB-UniRule"/>
</dbReference>
<evidence type="ECO:0000256" key="15">
    <source>
        <dbReference type="ARBA" id="ARBA00023316"/>
    </source>
</evidence>
<dbReference type="InterPro" id="IPR016167">
    <property type="entry name" value="FAD-bd_PCMH_sub1"/>
</dbReference>
<keyword evidence="8 17" id="KW-0285">Flavoprotein</keyword>
<evidence type="ECO:0000256" key="7">
    <source>
        <dbReference type="ARBA" id="ARBA00022618"/>
    </source>
</evidence>
<keyword evidence="9 17" id="KW-0274">FAD</keyword>
<dbReference type="PROSITE" id="PS51387">
    <property type="entry name" value="FAD_PCMH"/>
    <property type="match status" value="1"/>
</dbReference>
<comment type="pathway">
    <text evidence="4 17">Cell wall biogenesis; peptidoglycan biosynthesis.</text>
</comment>
<evidence type="ECO:0000256" key="11">
    <source>
        <dbReference type="ARBA" id="ARBA00022960"/>
    </source>
</evidence>
<dbReference type="Pfam" id="PF01565">
    <property type="entry name" value="FAD_binding_4"/>
    <property type="match status" value="1"/>
</dbReference>
<keyword evidence="14 17" id="KW-0131">Cell cycle</keyword>
<dbReference type="PANTHER" id="PTHR21071">
    <property type="entry name" value="UDP-N-ACETYLENOLPYRUVOYLGLUCOSAMINE REDUCTASE"/>
    <property type="match status" value="1"/>
</dbReference>
<feature type="domain" description="FAD-binding PCMH-type" evidence="18">
    <location>
        <begin position="43"/>
        <end position="220"/>
    </location>
</feature>
<dbReference type="AlphaFoldDB" id="A0A0B7NQW7"/>
<evidence type="ECO:0000256" key="10">
    <source>
        <dbReference type="ARBA" id="ARBA00022857"/>
    </source>
</evidence>
<evidence type="ECO:0000256" key="12">
    <source>
        <dbReference type="ARBA" id="ARBA00022984"/>
    </source>
</evidence>
<evidence type="ECO:0000256" key="9">
    <source>
        <dbReference type="ARBA" id="ARBA00022827"/>
    </source>
</evidence>
<dbReference type="SUPFAM" id="SSF56194">
    <property type="entry name" value="Uridine diphospho-N-Acetylenolpyruvylglucosamine reductase, MurB, C-terminal domain"/>
    <property type="match status" value="1"/>
</dbReference>
<feature type="active site" evidence="17">
    <location>
        <position position="369"/>
    </location>
</feature>
<evidence type="ECO:0000259" key="18">
    <source>
        <dbReference type="PROSITE" id="PS51387"/>
    </source>
</evidence>
<evidence type="ECO:0000256" key="3">
    <source>
        <dbReference type="ARBA" id="ARBA00004496"/>
    </source>
</evidence>
<evidence type="ECO:0000256" key="13">
    <source>
        <dbReference type="ARBA" id="ARBA00023002"/>
    </source>
</evidence>
<dbReference type="UniPathway" id="UPA00219"/>
<keyword evidence="13 17" id="KW-0560">Oxidoreductase</keyword>
<keyword evidence="12 17" id="KW-0573">Peptidoglycan synthesis</keyword>
<keyword evidence="11 17" id="KW-0133">Cell shape</keyword>
<feature type="active site" description="Proton donor" evidence="17">
    <location>
        <position position="275"/>
    </location>
</feature>
<dbReference type="GO" id="GO:0051301">
    <property type="term" value="P:cell division"/>
    <property type="evidence" value="ECO:0007669"/>
    <property type="project" value="UniProtKB-KW"/>
</dbReference>
<keyword evidence="6 17" id="KW-0963">Cytoplasm</keyword>
<keyword evidence="15 17" id="KW-0961">Cell wall biogenesis/degradation</keyword>
<dbReference type="GO" id="GO:0071555">
    <property type="term" value="P:cell wall organization"/>
    <property type="evidence" value="ECO:0007669"/>
    <property type="project" value="UniProtKB-KW"/>
</dbReference>
<keyword evidence="7 17" id="KW-0132">Cell division</keyword>
<evidence type="ECO:0000256" key="4">
    <source>
        <dbReference type="ARBA" id="ARBA00004752"/>
    </source>
</evidence>
<dbReference type="SUPFAM" id="SSF56176">
    <property type="entry name" value="FAD-binding/transporter-associated domain-like"/>
    <property type="match status" value="1"/>
</dbReference>
<dbReference type="InterPro" id="IPR036318">
    <property type="entry name" value="FAD-bd_PCMH-like_sf"/>
</dbReference>
<dbReference type="GO" id="GO:0009252">
    <property type="term" value="P:peptidoglycan biosynthetic process"/>
    <property type="evidence" value="ECO:0007669"/>
    <property type="project" value="UniProtKB-UniRule"/>
</dbReference>
<dbReference type="GO" id="GO:0005829">
    <property type="term" value="C:cytosol"/>
    <property type="evidence" value="ECO:0007669"/>
    <property type="project" value="TreeGrafter"/>
</dbReference>
<dbReference type="InterPro" id="IPR016169">
    <property type="entry name" value="FAD-bd_PCMH_sub2"/>
</dbReference>
<organism evidence="19">
    <name type="scientific">Propionibacterium freudenreichii subsp. freudenreichii</name>
    <dbReference type="NCBI Taxonomy" id="66712"/>
    <lineage>
        <taxon>Bacteria</taxon>
        <taxon>Bacillati</taxon>
        <taxon>Actinomycetota</taxon>
        <taxon>Actinomycetes</taxon>
        <taxon>Propionibacteriales</taxon>
        <taxon>Propionibacteriaceae</taxon>
        <taxon>Propionibacterium</taxon>
    </lineage>
</organism>
<dbReference type="InterPro" id="IPR036635">
    <property type="entry name" value="MurB_C_sf"/>
</dbReference>
<protein>
    <recommendedName>
        <fullName evidence="17">UDP-N-acetylenolpyruvoylglucosamine reductase</fullName>
        <ecNumber evidence="17">1.3.1.98</ecNumber>
    </recommendedName>
    <alternativeName>
        <fullName evidence="17">UDP-N-acetylmuramate dehydrogenase</fullName>
    </alternativeName>
</protein>
<dbReference type="InterPro" id="IPR016166">
    <property type="entry name" value="FAD-bd_PCMH"/>
</dbReference>
<accession>A0A0B7NQW7</accession>
<dbReference type="NCBIfam" id="NF010478">
    <property type="entry name" value="PRK13903.1"/>
    <property type="match status" value="1"/>
</dbReference>
<evidence type="ECO:0000256" key="6">
    <source>
        <dbReference type="ARBA" id="ARBA00022490"/>
    </source>
</evidence>
<dbReference type="InterPro" id="IPR003170">
    <property type="entry name" value="MurB"/>
</dbReference>
<comment type="catalytic activity">
    <reaction evidence="16 17">
        <text>UDP-N-acetyl-alpha-D-muramate + NADP(+) = UDP-N-acetyl-3-O-(1-carboxyvinyl)-alpha-D-glucosamine + NADPH + H(+)</text>
        <dbReference type="Rhea" id="RHEA:12248"/>
        <dbReference type="ChEBI" id="CHEBI:15378"/>
        <dbReference type="ChEBI" id="CHEBI:57783"/>
        <dbReference type="ChEBI" id="CHEBI:58349"/>
        <dbReference type="ChEBI" id="CHEBI:68483"/>
        <dbReference type="ChEBI" id="CHEBI:70757"/>
        <dbReference type="EC" id="1.3.1.98"/>
    </reaction>
</comment>